<dbReference type="GO" id="GO:0052689">
    <property type="term" value="F:carboxylic ester hydrolase activity"/>
    <property type="evidence" value="ECO:0007669"/>
    <property type="project" value="UniProtKB-ARBA"/>
</dbReference>
<gene>
    <name evidence="4" type="ORF">PSALAMII_LOCUS7482</name>
</gene>
<dbReference type="AlphaFoldDB" id="A0A9W4NNX6"/>
<accession>A0A9W4NNX6</accession>
<keyword evidence="3" id="KW-0732">Signal</keyword>
<dbReference type="InterPro" id="IPR000675">
    <property type="entry name" value="Cutinase/axe"/>
</dbReference>
<name>A0A9W4NNX6_9EURO</name>
<dbReference type="OrthoDB" id="1470350at2759"/>
<dbReference type="SMART" id="SM01110">
    <property type="entry name" value="Cutinase"/>
    <property type="match status" value="1"/>
</dbReference>
<evidence type="ECO:0000313" key="4">
    <source>
        <dbReference type="EMBL" id="CAG8399092.1"/>
    </source>
</evidence>
<dbReference type="GO" id="GO:0017000">
    <property type="term" value="P:antibiotic biosynthetic process"/>
    <property type="evidence" value="ECO:0007669"/>
    <property type="project" value="UniProtKB-ARBA"/>
</dbReference>
<organism evidence="4 5">
    <name type="scientific">Penicillium salamii</name>
    <dbReference type="NCBI Taxonomy" id="1612424"/>
    <lineage>
        <taxon>Eukaryota</taxon>
        <taxon>Fungi</taxon>
        <taxon>Dikarya</taxon>
        <taxon>Ascomycota</taxon>
        <taxon>Pezizomycotina</taxon>
        <taxon>Eurotiomycetes</taxon>
        <taxon>Eurotiomycetidae</taxon>
        <taxon>Eurotiales</taxon>
        <taxon>Aspergillaceae</taxon>
        <taxon>Penicillium</taxon>
    </lineage>
</organism>
<comment type="caution">
    <text evidence="4">The sequence shown here is derived from an EMBL/GenBank/DDBJ whole genome shotgun (WGS) entry which is preliminary data.</text>
</comment>
<dbReference type="SUPFAM" id="SSF53474">
    <property type="entry name" value="alpha/beta-Hydrolases"/>
    <property type="match status" value="1"/>
</dbReference>
<dbReference type="EMBL" id="CAJVPD010000251">
    <property type="protein sequence ID" value="CAG8399092.1"/>
    <property type="molecule type" value="Genomic_DNA"/>
</dbReference>
<dbReference type="InterPro" id="IPR029058">
    <property type="entry name" value="AB_hydrolase_fold"/>
</dbReference>
<dbReference type="GO" id="GO:0072330">
    <property type="term" value="P:monocarboxylic acid biosynthetic process"/>
    <property type="evidence" value="ECO:0007669"/>
    <property type="project" value="UniProtKB-ARBA"/>
</dbReference>
<evidence type="ECO:0000256" key="1">
    <source>
        <dbReference type="ARBA" id="ARBA00022801"/>
    </source>
</evidence>
<keyword evidence="1" id="KW-0378">Hydrolase</keyword>
<reference evidence="4" key="1">
    <citation type="submission" date="2021-07" db="EMBL/GenBank/DDBJ databases">
        <authorList>
            <person name="Branca A.L. A."/>
        </authorList>
    </citation>
    <scope>NUCLEOTIDE SEQUENCE</scope>
</reference>
<keyword evidence="2" id="KW-1015">Disulfide bond</keyword>
<dbReference type="Gene3D" id="3.40.50.1820">
    <property type="entry name" value="alpha/beta hydrolase"/>
    <property type="match status" value="1"/>
</dbReference>
<evidence type="ECO:0008006" key="6">
    <source>
        <dbReference type="Google" id="ProtNLM"/>
    </source>
</evidence>
<dbReference type="PANTHER" id="PTHR33630:SF9">
    <property type="entry name" value="CUTINASE 4"/>
    <property type="match status" value="1"/>
</dbReference>
<feature type="signal peptide" evidence="3">
    <location>
        <begin position="1"/>
        <end position="19"/>
    </location>
</feature>
<evidence type="ECO:0000256" key="3">
    <source>
        <dbReference type="SAM" id="SignalP"/>
    </source>
</evidence>
<dbReference type="Proteomes" id="UP001152592">
    <property type="component" value="Unassembled WGS sequence"/>
</dbReference>
<feature type="chain" id="PRO_5040970635" description="Cutinase" evidence="3">
    <location>
        <begin position="20"/>
        <end position="297"/>
    </location>
</feature>
<dbReference type="Pfam" id="PF01083">
    <property type="entry name" value="Cutinase"/>
    <property type="match status" value="1"/>
</dbReference>
<protein>
    <recommendedName>
        <fullName evidence="6">Cutinase</fullName>
    </recommendedName>
</protein>
<evidence type="ECO:0000256" key="2">
    <source>
        <dbReference type="ARBA" id="ARBA00023157"/>
    </source>
</evidence>
<dbReference type="PANTHER" id="PTHR33630">
    <property type="entry name" value="CUTINASE RV1984C-RELATED-RELATED"/>
    <property type="match status" value="1"/>
</dbReference>
<evidence type="ECO:0000313" key="5">
    <source>
        <dbReference type="Proteomes" id="UP001152592"/>
    </source>
</evidence>
<sequence length="297" mass="32376">MRPNLCLSFLAVLVRCVSAYGRASDSTNDTILTEAINTFECRCGFSEFLTIPHVNITAREEVIKCSSYKLIDARGTSEPQGVSMMFYPMIQNILANISDGVSLPVEYPAGSDQNTTTGEAFVLNMINEGLENCPNQKYALFGYSQGASLILRVLEQLNHRALRKIQSVILFGNPYRMPGKLSSVNETGQRDYSASVGMFAESAIAAGENDTIPQLSKEMDLSGMTLDYCLAVSIRLYGSGYSHWGTNRLTLGRQGDGVCSYNSACPCEIPASHLSYGLVDTVQTTAFEHVISRLGPV</sequence>
<proteinExistence type="predicted"/>